<dbReference type="GO" id="GO:0005737">
    <property type="term" value="C:cytoplasm"/>
    <property type="evidence" value="ECO:0007669"/>
    <property type="project" value="UniProtKB-SubCell"/>
</dbReference>
<keyword evidence="3" id="KW-0963">Cytoplasm</keyword>
<dbReference type="Gene3D" id="2.30.29.30">
    <property type="entry name" value="Pleckstrin-homology domain (PH domain)/Phosphotyrosine-binding domain (PTB)"/>
    <property type="match status" value="1"/>
</dbReference>
<name>A0ABD3LZR9_9STRA</name>
<proteinExistence type="predicted"/>
<evidence type="ECO:0000256" key="3">
    <source>
        <dbReference type="ARBA" id="ARBA00022490"/>
    </source>
</evidence>
<dbReference type="EMBL" id="JALLBG020000268">
    <property type="protein sequence ID" value="KAL3757249.1"/>
    <property type="molecule type" value="Genomic_DNA"/>
</dbReference>
<dbReference type="Pfam" id="PF03517">
    <property type="entry name" value="Voldacs"/>
    <property type="match status" value="1"/>
</dbReference>
<comment type="subcellular location">
    <subcellularLocation>
        <location evidence="2">Cytoplasm</location>
    </subcellularLocation>
    <subcellularLocation>
        <location evidence="1">Nucleus</location>
    </subcellularLocation>
</comment>
<feature type="compositionally biased region" description="Acidic residues" evidence="5">
    <location>
        <begin position="412"/>
        <end position="427"/>
    </location>
</feature>
<evidence type="ECO:0000313" key="6">
    <source>
        <dbReference type="EMBL" id="KAL3757249.1"/>
    </source>
</evidence>
<sequence>MNADTQTALATPHWGRLLRSSFPPLDPNGQPLSMILRGDSAELGDLRLTLSTNPNLRAQLPVLALVDPTNDECDADDEFGDVVTEGISQTLQSDGLQSGSEITSEDIGYTAKTQPHKRTRDGAEDDSDLGDDEEDDNEKLLLYVPSVRCTCSSWKMEDVAGELFITSLRVLFLAEKVKEGEEPLNDVAIAGRCIALHAVDSLPSSDDDNEAGISHHIYCQLAEPTEDDGEVGFTPSMSMFASSAIVDEENETFYNNDDNEEVGDDDNGSSENAGTVELYFKPATNDGDDERESQSNACQIIFDVLTKLVSLNPEEESDGGFNGGGGGLFSMLSLMAGIGNQSDGADIGMVFANDEEDDDNMVVRLGGSNNIVANDDDSVGVSNEDRQAMLRRLDAMLVVPPEYEIASSNDGQFDDADEDDDDNDEIL</sequence>
<reference evidence="6 7" key="1">
    <citation type="submission" date="2024-10" db="EMBL/GenBank/DDBJ databases">
        <title>Updated reference genomes for cyclostephanoid diatoms.</title>
        <authorList>
            <person name="Roberts W.R."/>
            <person name="Alverson A.J."/>
        </authorList>
    </citation>
    <scope>NUCLEOTIDE SEQUENCE [LARGE SCALE GENOMIC DNA]</scope>
    <source>
        <strain evidence="6 7">AJA232-27</strain>
    </source>
</reference>
<protein>
    <recommendedName>
        <fullName evidence="8">Methylosome subunit pICln</fullName>
    </recommendedName>
</protein>
<gene>
    <name evidence="6" type="ORF">ACHAWU_008410</name>
</gene>
<dbReference type="InterPro" id="IPR039924">
    <property type="entry name" value="ICln/Lot5/Saf5"/>
</dbReference>
<comment type="caution">
    <text evidence="6">The sequence shown here is derived from an EMBL/GenBank/DDBJ whole genome shotgun (WGS) entry which is preliminary data.</text>
</comment>
<keyword evidence="4" id="KW-0539">Nucleus</keyword>
<organism evidence="6 7">
    <name type="scientific">Discostella pseudostelligera</name>
    <dbReference type="NCBI Taxonomy" id="259834"/>
    <lineage>
        <taxon>Eukaryota</taxon>
        <taxon>Sar</taxon>
        <taxon>Stramenopiles</taxon>
        <taxon>Ochrophyta</taxon>
        <taxon>Bacillariophyta</taxon>
        <taxon>Coscinodiscophyceae</taxon>
        <taxon>Thalassiosirophycidae</taxon>
        <taxon>Stephanodiscales</taxon>
        <taxon>Stephanodiscaceae</taxon>
        <taxon>Discostella</taxon>
    </lineage>
</organism>
<dbReference type="GO" id="GO:0005634">
    <property type="term" value="C:nucleus"/>
    <property type="evidence" value="ECO:0007669"/>
    <property type="project" value="UniProtKB-SubCell"/>
</dbReference>
<accession>A0ABD3LZR9</accession>
<evidence type="ECO:0000256" key="5">
    <source>
        <dbReference type="SAM" id="MobiDB-lite"/>
    </source>
</evidence>
<dbReference type="InterPro" id="IPR011993">
    <property type="entry name" value="PH-like_dom_sf"/>
</dbReference>
<feature type="compositionally biased region" description="Acidic residues" evidence="5">
    <location>
        <begin position="123"/>
        <end position="134"/>
    </location>
</feature>
<evidence type="ECO:0000256" key="1">
    <source>
        <dbReference type="ARBA" id="ARBA00004123"/>
    </source>
</evidence>
<evidence type="ECO:0000313" key="7">
    <source>
        <dbReference type="Proteomes" id="UP001530293"/>
    </source>
</evidence>
<evidence type="ECO:0000256" key="4">
    <source>
        <dbReference type="ARBA" id="ARBA00023242"/>
    </source>
</evidence>
<dbReference type="Proteomes" id="UP001530293">
    <property type="component" value="Unassembled WGS sequence"/>
</dbReference>
<feature type="region of interest" description="Disordered" evidence="5">
    <location>
        <begin position="91"/>
        <end position="134"/>
    </location>
</feature>
<keyword evidence="7" id="KW-1185">Reference proteome</keyword>
<feature type="compositionally biased region" description="Polar residues" evidence="5">
    <location>
        <begin position="91"/>
        <end position="102"/>
    </location>
</feature>
<dbReference type="AlphaFoldDB" id="A0ABD3LZR9"/>
<feature type="region of interest" description="Disordered" evidence="5">
    <location>
        <begin position="404"/>
        <end position="427"/>
    </location>
</feature>
<evidence type="ECO:0000256" key="2">
    <source>
        <dbReference type="ARBA" id="ARBA00004496"/>
    </source>
</evidence>
<evidence type="ECO:0008006" key="8">
    <source>
        <dbReference type="Google" id="ProtNLM"/>
    </source>
</evidence>